<dbReference type="RefSeq" id="WP_041867158.1">
    <property type="nucleotide sequence ID" value="NC_007712.1"/>
</dbReference>
<organism evidence="1 2">
    <name type="scientific">Sodalis glossinidius (strain morsitans)</name>
    <dbReference type="NCBI Taxonomy" id="343509"/>
    <lineage>
        <taxon>Bacteria</taxon>
        <taxon>Pseudomonadati</taxon>
        <taxon>Pseudomonadota</taxon>
        <taxon>Gammaproteobacteria</taxon>
        <taxon>Enterobacterales</taxon>
        <taxon>Bruguierivoracaceae</taxon>
        <taxon>Sodalis</taxon>
    </lineage>
</organism>
<evidence type="ECO:0000313" key="2">
    <source>
        <dbReference type="Proteomes" id="UP000245838"/>
    </source>
</evidence>
<reference evidence="1 2" key="1">
    <citation type="submission" date="2015-05" db="EMBL/GenBank/DDBJ databases">
        <authorList>
            <person name="Goodhead I."/>
        </authorList>
    </citation>
    <scope>NUCLEOTIDE SEQUENCE [LARGE SCALE GENOMIC DNA]</scope>
    <source>
        <strain evidence="2">morsitans</strain>
    </source>
</reference>
<dbReference type="Proteomes" id="UP000245838">
    <property type="component" value="Chromosome sggmmb4_Chromosome"/>
</dbReference>
<dbReference type="BioCyc" id="SGLO343509:SGP1_RS17470-MONOMER"/>
<dbReference type="SUPFAM" id="SSF50891">
    <property type="entry name" value="Cyclophilin-like"/>
    <property type="match status" value="1"/>
</dbReference>
<gene>
    <name evidence="1" type="ORF">SGGMMB4_04526</name>
</gene>
<accession>A0A193QLR3</accession>
<evidence type="ECO:0000313" key="1">
    <source>
        <dbReference type="EMBL" id="CRL46154.1"/>
    </source>
</evidence>
<dbReference type="Gene3D" id="2.40.100.20">
    <property type="match status" value="1"/>
</dbReference>
<dbReference type="AlphaFoldDB" id="A0A193QLR3"/>
<dbReference type="InterPro" id="IPR029000">
    <property type="entry name" value="Cyclophilin-like_dom_sf"/>
</dbReference>
<dbReference type="EMBL" id="LN854557">
    <property type="protein sequence ID" value="CRL46154.1"/>
    <property type="molecule type" value="Genomic_DNA"/>
</dbReference>
<evidence type="ECO:0008006" key="3">
    <source>
        <dbReference type="Google" id="ProtNLM"/>
    </source>
</evidence>
<proteinExistence type="predicted"/>
<name>A0A193QLR3_SODGM</name>
<dbReference type="OrthoDB" id="6537034at2"/>
<protein>
    <recommendedName>
        <fullName evidence="3">DUF3830 family protein</fullName>
    </recommendedName>
</protein>
<sequence length="141" mass="16063">MKLRINVAGEPVCLIKVWEDKVPNLAKELRAKLPMKSVLQHGKLIGDMVFFTMPIVAPWENKYKTEEVGKLRREKYGKATGSVRFYSPRQQFCVVYGDDTAEEPLPISYIGEVIDGALELRVTGLETYFDQGRVVELEIVE</sequence>